<dbReference type="GO" id="GO:0030246">
    <property type="term" value="F:carbohydrate binding"/>
    <property type="evidence" value="ECO:0007669"/>
    <property type="project" value="UniProtKB-KW"/>
</dbReference>
<dbReference type="PANTHER" id="PTHR10963:SF68">
    <property type="entry name" value="GLYCOSIDASE CRH1-RELATED"/>
    <property type="match status" value="1"/>
</dbReference>
<evidence type="ECO:0000256" key="15">
    <source>
        <dbReference type="SAM" id="SignalP"/>
    </source>
</evidence>
<dbReference type="AlphaFoldDB" id="A0A6A5Z8K0"/>
<evidence type="ECO:0000256" key="2">
    <source>
        <dbReference type="ARBA" id="ARBA00004370"/>
    </source>
</evidence>
<evidence type="ECO:0000256" key="14">
    <source>
        <dbReference type="SAM" id="MobiDB-lite"/>
    </source>
</evidence>
<evidence type="ECO:0000256" key="1">
    <source>
        <dbReference type="ARBA" id="ARBA00000822"/>
    </source>
</evidence>
<keyword evidence="8" id="KW-0472">Membrane</keyword>
<dbReference type="OrthoDB" id="4781at2759"/>
<accession>A0A6A5Z8K0</accession>
<dbReference type="EC" id="3.2.1.14" evidence="3"/>
<keyword evidence="4" id="KW-0328">Glycosyltransferase</keyword>
<name>A0A6A5Z8K0_9PLEO</name>
<dbReference type="CDD" id="cd02183">
    <property type="entry name" value="GH16_fungal_CRH1_transglycosylase"/>
    <property type="match status" value="1"/>
</dbReference>
<comment type="subcellular location">
    <subcellularLocation>
        <location evidence="2">Membrane</location>
    </subcellularLocation>
</comment>
<dbReference type="SUPFAM" id="SSF49899">
    <property type="entry name" value="Concanavalin A-like lectins/glucanases"/>
    <property type="match status" value="1"/>
</dbReference>
<keyword evidence="6 15" id="KW-0732">Signal</keyword>
<evidence type="ECO:0000256" key="3">
    <source>
        <dbReference type="ARBA" id="ARBA00012729"/>
    </source>
</evidence>
<feature type="signal peptide" evidence="15">
    <location>
        <begin position="1"/>
        <end position="23"/>
    </location>
</feature>
<dbReference type="Proteomes" id="UP000799770">
    <property type="component" value="Unassembled WGS sequence"/>
</dbReference>
<evidence type="ECO:0000259" key="16">
    <source>
        <dbReference type="PROSITE" id="PS51762"/>
    </source>
</evidence>
<dbReference type="InterPro" id="IPR013320">
    <property type="entry name" value="ConA-like_dom_sf"/>
</dbReference>
<dbReference type="GO" id="GO:0016020">
    <property type="term" value="C:membrane"/>
    <property type="evidence" value="ECO:0007669"/>
    <property type="project" value="UniProtKB-SubCell"/>
</dbReference>
<gene>
    <name evidence="17" type="ORF">BDV96DRAFT_646520</name>
</gene>
<dbReference type="GO" id="GO:0016757">
    <property type="term" value="F:glycosyltransferase activity"/>
    <property type="evidence" value="ECO:0007669"/>
    <property type="project" value="UniProtKB-KW"/>
</dbReference>
<evidence type="ECO:0000256" key="8">
    <source>
        <dbReference type="ARBA" id="ARBA00023136"/>
    </source>
</evidence>
<proteinExistence type="inferred from homology"/>
<keyword evidence="5" id="KW-0808">Transferase</keyword>
<feature type="region of interest" description="Disordered" evidence="14">
    <location>
        <begin position="341"/>
        <end position="372"/>
    </location>
</feature>
<dbReference type="PROSITE" id="PS51762">
    <property type="entry name" value="GH16_2"/>
    <property type="match status" value="1"/>
</dbReference>
<dbReference type="Pfam" id="PF00722">
    <property type="entry name" value="Glyco_hydro_16"/>
    <property type="match status" value="1"/>
</dbReference>
<dbReference type="EMBL" id="ML977323">
    <property type="protein sequence ID" value="KAF2115526.1"/>
    <property type="molecule type" value="Genomic_DNA"/>
</dbReference>
<dbReference type="Gene3D" id="2.60.120.200">
    <property type="match status" value="1"/>
</dbReference>
<comment type="function">
    <text evidence="13">Dual chitinase/transglycosylase that plays a role in cell wall architecture. Chitinase and transglycosylase activities are coupled. Required for the polysaccharide cross-linking at the septa and the cell wall. More specifically, transfers chitin to 1,6-beta-glucan in the cell wall.</text>
</comment>
<organism evidence="17 18">
    <name type="scientific">Lophiotrema nucula</name>
    <dbReference type="NCBI Taxonomy" id="690887"/>
    <lineage>
        <taxon>Eukaryota</taxon>
        <taxon>Fungi</taxon>
        <taxon>Dikarya</taxon>
        <taxon>Ascomycota</taxon>
        <taxon>Pezizomycotina</taxon>
        <taxon>Dothideomycetes</taxon>
        <taxon>Pleosporomycetidae</taxon>
        <taxon>Pleosporales</taxon>
        <taxon>Lophiotremataceae</taxon>
        <taxon>Lophiotrema</taxon>
    </lineage>
</organism>
<dbReference type="GO" id="GO:0009277">
    <property type="term" value="C:fungal-type cell wall"/>
    <property type="evidence" value="ECO:0007669"/>
    <property type="project" value="TreeGrafter"/>
</dbReference>
<feature type="domain" description="GH16" evidence="16">
    <location>
        <begin position="31"/>
        <end position="229"/>
    </location>
</feature>
<dbReference type="GO" id="GO:0005975">
    <property type="term" value="P:carbohydrate metabolic process"/>
    <property type="evidence" value="ECO:0007669"/>
    <property type="project" value="InterPro"/>
</dbReference>
<keyword evidence="11" id="KW-0961">Cell wall biogenesis/degradation</keyword>
<evidence type="ECO:0000256" key="5">
    <source>
        <dbReference type="ARBA" id="ARBA00022679"/>
    </source>
</evidence>
<dbReference type="InterPro" id="IPR000757">
    <property type="entry name" value="Beta-glucanase-like"/>
</dbReference>
<keyword evidence="10" id="KW-0326">Glycosidase</keyword>
<feature type="chain" id="PRO_5025652759" description="chitinase" evidence="15">
    <location>
        <begin position="24"/>
        <end position="470"/>
    </location>
</feature>
<feature type="compositionally biased region" description="Low complexity" evidence="14">
    <location>
        <begin position="352"/>
        <end position="366"/>
    </location>
</feature>
<sequence length="470" mass="49018">MLSTVRTVAALASAAFFVVPSFAQTYSNCNPTAQSDCPPDSALGKTVNIDFTSESDSFTPQGSPSYGSDGVSFTVAKSGDSPQLTSKWYIMFGRVDVSLKAAPGAGIVSSFVMQSDDLDEIDWEWLGADSEEVQSNYFGKGQTTTYNRGAFHADSGSQAGFKTYTIIWTATQVIWQIDGTTVRTLEPANADNQYPQTPMQIKVGAWSGGDSANAPGTIEWARGPTDYTKGPFTMQVKSLKVQDYSTGSTYTYGDTSGTWQSIKSNGGTINSGGSPVESASPAITSTASGAPLPFIPSDSSTYTQPSVYPWVPEASTMSTAASPTYANYPGLPSGWTVSDSGKVVPPSSAPLTSRPASFTPSPSASPLVSSGKSDPQVIVSQGYDDKGFTTFYTIAAGATALPKSYDSRGFLITPAPTQAIPSASAQANVLENNAVESAVSPAPSASTAYRSFVVSSGTLLAAFVGAIFFL</sequence>
<evidence type="ECO:0000256" key="11">
    <source>
        <dbReference type="ARBA" id="ARBA00023316"/>
    </source>
</evidence>
<dbReference type="GO" id="GO:0008843">
    <property type="term" value="F:endochitinase activity"/>
    <property type="evidence" value="ECO:0007669"/>
    <property type="project" value="UniProtKB-EC"/>
</dbReference>
<evidence type="ECO:0000313" key="18">
    <source>
        <dbReference type="Proteomes" id="UP000799770"/>
    </source>
</evidence>
<protein>
    <recommendedName>
        <fullName evidence="3">chitinase</fullName>
        <ecNumber evidence="3">3.2.1.14</ecNumber>
    </recommendedName>
</protein>
<evidence type="ECO:0000256" key="13">
    <source>
        <dbReference type="ARBA" id="ARBA00093308"/>
    </source>
</evidence>
<comment type="similarity">
    <text evidence="12">Belongs to the glycosyl hydrolase 16 family. CRH1 subfamily.</text>
</comment>
<reference evidence="17" key="1">
    <citation type="journal article" date="2020" name="Stud. Mycol.">
        <title>101 Dothideomycetes genomes: a test case for predicting lifestyles and emergence of pathogens.</title>
        <authorList>
            <person name="Haridas S."/>
            <person name="Albert R."/>
            <person name="Binder M."/>
            <person name="Bloem J."/>
            <person name="Labutti K."/>
            <person name="Salamov A."/>
            <person name="Andreopoulos B."/>
            <person name="Baker S."/>
            <person name="Barry K."/>
            <person name="Bills G."/>
            <person name="Bluhm B."/>
            <person name="Cannon C."/>
            <person name="Castanera R."/>
            <person name="Culley D."/>
            <person name="Daum C."/>
            <person name="Ezra D."/>
            <person name="Gonzalez J."/>
            <person name="Henrissat B."/>
            <person name="Kuo A."/>
            <person name="Liang C."/>
            <person name="Lipzen A."/>
            <person name="Lutzoni F."/>
            <person name="Magnuson J."/>
            <person name="Mondo S."/>
            <person name="Nolan M."/>
            <person name="Ohm R."/>
            <person name="Pangilinan J."/>
            <person name="Park H.-J."/>
            <person name="Ramirez L."/>
            <person name="Alfaro M."/>
            <person name="Sun H."/>
            <person name="Tritt A."/>
            <person name="Yoshinaga Y."/>
            <person name="Zwiers L.-H."/>
            <person name="Turgeon B."/>
            <person name="Goodwin S."/>
            <person name="Spatafora J."/>
            <person name="Crous P."/>
            <person name="Grigoriev I."/>
        </authorList>
    </citation>
    <scope>NUCLEOTIDE SEQUENCE</scope>
    <source>
        <strain evidence="17">CBS 627.86</strain>
    </source>
</reference>
<dbReference type="InterPro" id="IPR050546">
    <property type="entry name" value="Glycosyl_Hydrlase_16"/>
</dbReference>
<evidence type="ECO:0000256" key="4">
    <source>
        <dbReference type="ARBA" id="ARBA00022676"/>
    </source>
</evidence>
<keyword evidence="9" id="KW-0325">Glycoprotein</keyword>
<evidence type="ECO:0000256" key="7">
    <source>
        <dbReference type="ARBA" id="ARBA00022801"/>
    </source>
</evidence>
<evidence type="ECO:0000313" key="17">
    <source>
        <dbReference type="EMBL" id="KAF2115526.1"/>
    </source>
</evidence>
<keyword evidence="18" id="KW-1185">Reference proteome</keyword>
<evidence type="ECO:0000256" key="6">
    <source>
        <dbReference type="ARBA" id="ARBA00022729"/>
    </source>
</evidence>
<keyword evidence="7" id="KW-0378">Hydrolase</keyword>
<dbReference type="GO" id="GO:0031505">
    <property type="term" value="P:fungal-type cell wall organization"/>
    <property type="evidence" value="ECO:0007669"/>
    <property type="project" value="TreeGrafter"/>
</dbReference>
<dbReference type="FunFam" id="2.60.120.200:FF:000152">
    <property type="entry name" value="Cell wall glucanase"/>
    <property type="match status" value="1"/>
</dbReference>
<comment type="catalytic activity">
    <reaction evidence="1">
        <text>Random endo-hydrolysis of N-acetyl-beta-D-glucosaminide (1-&gt;4)-beta-linkages in chitin and chitodextrins.</text>
        <dbReference type="EC" id="3.2.1.14"/>
    </reaction>
</comment>
<evidence type="ECO:0000256" key="12">
    <source>
        <dbReference type="ARBA" id="ARBA00038074"/>
    </source>
</evidence>
<dbReference type="PANTHER" id="PTHR10963">
    <property type="entry name" value="GLYCOSYL HYDROLASE-RELATED"/>
    <property type="match status" value="1"/>
</dbReference>
<keyword evidence="17" id="KW-0430">Lectin</keyword>
<evidence type="ECO:0000256" key="10">
    <source>
        <dbReference type="ARBA" id="ARBA00023295"/>
    </source>
</evidence>
<evidence type="ECO:0000256" key="9">
    <source>
        <dbReference type="ARBA" id="ARBA00023180"/>
    </source>
</evidence>